<sequence>MDKHIAVFTFPYSSHPALLLTLTRRLAAAAPTAVFSFFNIEKSNNLLFANLNCENILRYDVSDGIPDDYVFVGKPQEDVNLFLAVAEEELRKGVRVAEMDTGLKVSCLVVDAFFSFAADMAEETNIPWVAFWTAGACSLSAHLYTDLIREKCAPLVDGGSAGSDEEIADLIPGLEPVRLSDLPSGVVFGNLKSPFSIMLHKMGTTLSRATAVPINSFQELDPHLTKNLSSKLNNFLNIGPFHLISKEKTKTPIKLDDEFSCISWLDNQKPSAVAYICFGTVFTPPPHELVELAEALEESKTPFLWSINQKSNKHLPNGFLERITVNGTGKVVPWTPQDQVLNHVAVGVFVTHGGWNSVLESVGAGVPMICRPFIGDQHINSWMVERVWGIGSRIEGGNFTKRATRSAFEQVFSWSKSRNEKIEALKDLAHKAVAPNGSSDENFKTLVDVVTGSKVISNFF</sequence>
<dbReference type="SUPFAM" id="SSF53756">
    <property type="entry name" value="UDP-Glycosyltransferase/glycogen phosphorylase"/>
    <property type="match status" value="1"/>
</dbReference>
<organism evidence="7 8">
    <name type="scientific">Deinandra increscens subsp. villosa</name>
    <dbReference type="NCBI Taxonomy" id="3103831"/>
    <lineage>
        <taxon>Eukaryota</taxon>
        <taxon>Viridiplantae</taxon>
        <taxon>Streptophyta</taxon>
        <taxon>Embryophyta</taxon>
        <taxon>Tracheophyta</taxon>
        <taxon>Spermatophyta</taxon>
        <taxon>Magnoliopsida</taxon>
        <taxon>eudicotyledons</taxon>
        <taxon>Gunneridae</taxon>
        <taxon>Pentapetalae</taxon>
        <taxon>asterids</taxon>
        <taxon>campanulids</taxon>
        <taxon>Asterales</taxon>
        <taxon>Asteraceae</taxon>
        <taxon>Asteroideae</taxon>
        <taxon>Heliantheae alliance</taxon>
        <taxon>Madieae</taxon>
        <taxon>Madiinae</taxon>
        <taxon>Deinandra</taxon>
    </lineage>
</organism>
<comment type="function">
    <text evidence="4">May glycosylate diterpenes or flavonols in leaves.</text>
</comment>
<reference evidence="7 8" key="1">
    <citation type="submission" date="2024-04" db="EMBL/GenBank/DDBJ databases">
        <title>The reference genome of an endangered Asteraceae, Deinandra increscens subsp. villosa, native to the Central Coast of California.</title>
        <authorList>
            <person name="Guilliams M."/>
            <person name="Hasenstab-Lehman K."/>
            <person name="Meyer R."/>
            <person name="Mcevoy S."/>
        </authorList>
    </citation>
    <scope>NUCLEOTIDE SEQUENCE [LARGE SCALE GENOMIC DNA]</scope>
    <source>
        <tissue evidence="7">Leaf</tissue>
    </source>
</reference>
<evidence type="ECO:0000313" key="8">
    <source>
        <dbReference type="Proteomes" id="UP001408789"/>
    </source>
</evidence>
<keyword evidence="3 5" id="KW-0808">Transferase</keyword>
<evidence type="ECO:0000256" key="4">
    <source>
        <dbReference type="ARBA" id="ARBA00053747"/>
    </source>
</evidence>
<dbReference type="EMBL" id="JBCNJP010009347">
    <property type="protein sequence ID" value="KAK9048920.1"/>
    <property type="molecule type" value="Genomic_DNA"/>
</dbReference>
<proteinExistence type="inferred from homology"/>
<dbReference type="AlphaFoldDB" id="A0AAP0C7W3"/>
<accession>A0AAP0C7W3</accession>
<dbReference type="CDD" id="cd03784">
    <property type="entry name" value="GT1_Gtf-like"/>
    <property type="match status" value="1"/>
</dbReference>
<evidence type="ECO:0000256" key="5">
    <source>
        <dbReference type="RuleBase" id="RU003718"/>
    </source>
</evidence>
<dbReference type="FunFam" id="3.40.50.2000:FF:000056">
    <property type="entry name" value="Glycosyltransferase"/>
    <property type="match status" value="1"/>
</dbReference>
<dbReference type="EC" id="2.4.1.-" evidence="6"/>
<dbReference type="PANTHER" id="PTHR11926:SF1494">
    <property type="entry name" value="FLAVONOL 3-O-GLUCOSYLTRANSFERASE UGT76E12-RELATED"/>
    <property type="match status" value="1"/>
</dbReference>
<gene>
    <name evidence="7" type="ORF">SSX86_032113</name>
</gene>
<evidence type="ECO:0000256" key="3">
    <source>
        <dbReference type="ARBA" id="ARBA00022679"/>
    </source>
</evidence>
<evidence type="ECO:0000256" key="6">
    <source>
        <dbReference type="RuleBase" id="RU362057"/>
    </source>
</evidence>
<dbReference type="PANTHER" id="PTHR11926">
    <property type="entry name" value="GLUCOSYL/GLUCURONOSYL TRANSFERASES"/>
    <property type="match status" value="1"/>
</dbReference>
<dbReference type="InterPro" id="IPR002213">
    <property type="entry name" value="UDP_glucos_trans"/>
</dbReference>
<dbReference type="PROSITE" id="PS00375">
    <property type="entry name" value="UDPGT"/>
    <property type="match status" value="1"/>
</dbReference>
<evidence type="ECO:0000313" key="7">
    <source>
        <dbReference type="EMBL" id="KAK9048920.1"/>
    </source>
</evidence>
<dbReference type="GO" id="GO:0009813">
    <property type="term" value="P:flavonoid biosynthetic process"/>
    <property type="evidence" value="ECO:0007669"/>
    <property type="project" value="UniProtKB-ARBA"/>
</dbReference>
<dbReference type="Proteomes" id="UP001408789">
    <property type="component" value="Unassembled WGS sequence"/>
</dbReference>
<comment type="caution">
    <text evidence="7">The sequence shown here is derived from an EMBL/GenBank/DDBJ whole genome shotgun (WGS) entry which is preliminary data.</text>
</comment>
<dbReference type="FunFam" id="3.40.50.2000:FF:000129">
    <property type="entry name" value="Glycosyltransferase"/>
    <property type="match status" value="1"/>
</dbReference>
<dbReference type="Pfam" id="PF00201">
    <property type="entry name" value="UDPGT"/>
    <property type="match status" value="1"/>
</dbReference>
<evidence type="ECO:0000256" key="2">
    <source>
        <dbReference type="ARBA" id="ARBA00022676"/>
    </source>
</evidence>
<dbReference type="GO" id="GO:0080044">
    <property type="term" value="F:quercetin 7-O-glucosyltransferase activity"/>
    <property type="evidence" value="ECO:0007669"/>
    <property type="project" value="TreeGrafter"/>
</dbReference>
<keyword evidence="8" id="KW-1185">Reference proteome</keyword>
<dbReference type="Gene3D" id="3.40.50.2000">
    <property type="entry name" value="Glycogen Phosphorylase B"/>
    <property type="match status" value="2"/>
</dbReference>
<evidence type="ECO:0000256" key="1">
    <source>
        <dbReference type="ARBA" id="ARBA00009995"/>
    </source>
</evidence>
<dbReference type="InterPro" id="IPR035595">
    <property type="entry name" value="UDP_glycos_trans_CS"/>
</dbReference>
<name>A0AAP0C7W3_9ASTR</name>
<dbReference type="GO" id="GO:0080043">
    <property type="term" value="F:quercetin 3-O-glucosyltransferase activity"/>
    <property type="evidence" value="ECO:0007669"/>
    <property type="project" value="TreeGrafter"/>
</dbReference>
<comment type="similarity">
    <text evidence="1 5">Belongs to the UDP-glycosyltransferase family.</text>
</comment>
<protein>
    <recommendedName>
        <fullName evidence="6">Glycosyltransferase</fullName>
        <ecNumber evidence="6">2.4.1.-</ecNumber>
    </recommendedName>
</protein>
<keyword evidence="2 5" id="KW-0328">Glycosyltransferase</keyword>